<dbReference type="SUPFAM" id="SSF48403">
    <property type="entry name" value="Ankyrin repeat"/>
    <property type="match status" value="1"/>
</dbReference>
<evidence type="ECO:0000256" key="1">
    <source>
        <dbReference type="ARBA" id="ARBA00022737"/>
    </source>
</evidence>
<dbReference type="PANTHER" id="PTHR24198:SF165">
    <property type="entry name" value="ANKYRIN REPEAT-CONTAINING PROTEIN-RELATED"/>
    <property type="match status" value="1"/>
</dbReference>
<dbReference type="InterPro" id="IPR013083">
    <property type="entry name" value="Znf_RING/FYVE/PHD"/>
</dbReference>
<comment type="caution">
    <text evidence="5">The sequence shown here is derived from an EMBL/GenBank/DDBJ whole genome shotgun (WGS) entry which is preliminary data.</text>
</comment>
<dbReference type="InterPro" id="IPR036770">
    <property type="entry name" value="Ankyrin_rpt-contain_sf"/>
</dbReference>
<dbReference type="PROSITE" id="PS50089">
    <property type="entry name" value="ZF_RING_2"/>
    <property type="match status" value="1"/>
</dbReference>
<proteinExistence type="predicted"/>
<dbReference type="Gene3D" id="1.25.40.20">
    <property type="entry name" value="Ankyrin repeat-containing domain"/>
    <property type="match status" value="1"/>
</dbReference>
<evidence type="ECO:0000259" key="4">
    <source>
        <dbReference type="PROSITE" id="PS50089"/>
    </source>
</evidence>
<dbReference type="EMBL" id="ARQD01000001">
    <property type="protein sequence ID" value="KIX85424.1"/>
    <property type="molecule type" value="Genomic_DNA"/>
</dbReference>
<dbReference type="InterPro" id="IPR002110">
    <property type="entry name" value="Ankyrin_rpt"/>
</dbReference>
<dbReference type="AlphaFoldDB" id="A0A0D2GPV5"/>
<gene>
    <name evidence="5" type="ORF">J120_00360</name>
</gene>
<accession>A0A0D2GPV5</accession>
<organism evidence="5 6">
    <name type="scientific">candidate division TM6 bacterium JCVI TM6SC1</name>
    <dbReference type="NCBI Taxonomy" id="1306947"/>
    <lineage>
        <taxon>Bacteria</taxon>
        <taxon>Candidatus Babelota</taxon>
        <taxon>Vermiphilus</taxon>
    </lineage>
</organism>
<keyword evidence="2" id="KW-0040">ANK repeat</keyword>
<dbReference type="STRING" id="1306947.J120_00360"/>
<feature type="domain" description="RING-type" evidence="4">
    <location>
        <begin position="388"/>
        <end position="466"/>
    </location>
</feature>
<keyword evidence="6" id="KW-1185">Reference proteome</keyword>
<protein>
    <recommendedName>
        <fullName evidence="4">RING-type domain-containing protein</fullName>
    </recommendedName>
</protein>
<dbReference type="PANTHER" id="PTHR24198">
    <property type="entry name" value="ANKYRIN REPEAT AND PROTEIN KINASE DOMAIN-CONTAINING PROTEIN"/>
    <property type="match status" value="1"/>
</dbReference>
<dbReference type="SUPFAM" id="SSF57850">
    <property type="entry name" value="RING/U-box"/>
    <property type="match status" value="1"/>
</dbReference>
<feature type="compositionally biased region" description="Basic and acidic residues" evidence="3">
    <location>
        <begin position="499"/>
        <end position="513"/>
    </location>
</feature>
<name>A0A0D2GPV5_9BACT</name>
<sequence length="513" mass="58294">MRYYSKYIIYMLVTCQLNVHSMERELEQNKPSPTADLSIMVLALSPYTQAVREAIQNDNVSQVDQPLIAISQACSIFGSYNYLHIAAEYGSVNVAKWLINNHNFDVNRQTSDDEQLTPLMIASSKNHKKFVQFLIDDININPLKIDTQGMTALHHASTMYSAASFKRIVVKFPQLLYIPDNLGRNVTHLIAQRNARGLLKFIYKNIYENEKFVNIAQPHPWIEYINQNSGKDPKYPGYTPLLYALATCPADLDKSLSGTDSLSGSGFSGIEGERAFRATRTKTIAWIYKHGGNPYKAATLFKETELADWPLYLAMQTMDHELILCVVKQMIDYKETKNFLVTNGPGKDILSYKPEQGKNLWQWVDEQNRPDLIQYVINKLAEKYQVECPSCSLESKTSNPNTPRSSQDFENINNINYNNPLILGPNDLTITSSQCGHFICIKCKKDWVERSIKNKSKECPTCPVCRAPLEHFEFEGSGTELTLWKPNKIVPKGSTPQSHHPESEDSKKNCSIQ</sequence>
<evidence type="ECO:0000313" key="5">
    <source>
        <dbReference type="EMBL" id="KIX85424.1"/>
    </source>
</evidence>
<reference evidence="5 6" key="1">
    <citation type="journal article" date="2013" name="Proc. Natl. Acad. Sci. U.S.A.">
        <title>Candidate phylum TM6 genome recovered from a hospital sink biofilm provides genomic insights into this uncultivated phylum.</title>
        <authorList>
            <person name="McLean J.S."/>
            <person name="Lombardo M.J."/>
            <person name="Badger J.H."/>
            <person name="Edlund A."/>
            <person name="Novotny M."/>
            <person name="Yee-Greenbaum J."/>
            <person name="Vyahhi N."/>
            <person name="Hall A.P."/>
            <person name="Yang Y."/>
            <person name="Dupont C.L."/>
            <person name="Ziegler M.G."/>
            <person name="Chitsaz H."/>
            <person name="Allen A.E."/>
            <person name="Yooseph S."/>
            <person name="Tesler G."/>
            <person name="Pevzner P.A."/>
            <person name="Friedman R.M."/>
            <person name="Nealson K.H."/>
            <person name="Venter J.C."/>
            <person name="Lasken R.S."/>
        </authorList>
    </citation>
    <scope>NUCLEOTIDE SEQUENCE [LARGE SCALE GENOMIC DNA]</scope>
    <source>
        <strain evidence="5 6">TM6SC1</strain>
    </source>
</reference>
<dbReference type="Pfam" id="PF12796">
    <property type="entry name" value="Ank_2"/>
    <property type="match status" value="1"/>
</dbReference>
<dbReference type="Proteomes" id="UP000032214">
    <property type="component" value="Unassembled WGS sequence"/>
</dbReference>
<evidence type="ECO:0000313" key="6">
    <source>
        <dbReference type="Proteomes" id="UP000032214"/>
    </source>
</evidence>
<dbReference type="Gene3D" id="3.30.40.10">
    <property type="entry name" value="Zinc/RING finger domain, C3HC4 (zinc finger)"/>
    <property type="match status" value="1"/>
</dbReference>
<feature type="region of interest" description="Disordered" evidence="3">
    <location>
        <begin position="486"/>
        <end position="513"/>
    </location>
</feature>
<dbReference type="InterPro" id="IPR001841">
    <property type="entry name" value="Znf_RING"/>
</dbReference>
<evidence type="ECO:0000256" key="2">
    <source>
        <dbReference type="ARBA" id="ARBA00023043"/>
    </source>
</evidence>
<dbReference type="SMART" id="SM00248">
    <property type="entry name" value="ANK"/>
    <property type="match status" value="3"/>
</dbReference>
<evidence type="ECO:0000256" key="3">
    <source>
        <dbReference type="SAM" id="MobiDB-lite"/>
    </source>
</evidence>
<keyword evidence="1" id="KW-0677">Repeat</keyword>